<protein>
    <submittedName>
        <fullName evidence="1">Imidazoleglycerol-phosphate dehydratase</fullName>
        <ecNumber evidence="1">4.2.1.19</ecNumber>
    </submittedName>
</protein>
<accession>A0ACC1HVA6</accession>
<comment type="caution">
    <text evidence="1">The sequence shown here is derived from an EMBL/GenBank/DDBJ whole genome shotgun (WGS) entry which is preliminary data.</text>
</comment>
<dbReference type="Proteomes" id="UP001145114">
    <property type="component" value="Unassembled WGS sequence"/>
</dbReference>
<keyword evidence="2" id="KW-1185">Reference proteome</keyword>
<dbReference type="EMBL" id="JAMZIH010000661">
    <property type="protein sequence ID" value="KAJ1679028.1"/>
    <property type="molecule type" value="Genomic_DNA"/>
</dbReference>
<evidence type="ECO:0000313" key="2">
    <source>
        <dbReference type="Proteomes" id="UP001145114"/>
    </source>
</evidence>
<sequence>MSSRVARIERKTNETDIRVDLRIGSLEDGSEVVQAIDINTGIGFLDHCVGDLHIDDHHTAEDTAIALGMAFKKALGEPRGIRRFGSAFAPLDEVEYQPKYRAYPRKLTGSFSFWALKAS</sequence>
<proteinExistence type="predicted"/>
<reference evidence="1" key="1">
    <citation type="submission" date="2022-06" db="EMBL/GenBank/DDBJ databases">
        <title>Phylogenomic reconstructions and comparative analyses of Kickxellomycotina fungi.</title>
        <authorList>
            <person name="Reynolds N.K."/>
            <person name="Stajich J.E."/>
            <person name="Barry K."/>
            <person name="Grigoriev I.V."/>
            <person name="Crous P."/>
            <person name="Smith M.E."/>
        </authorList>
    </citation>
    <scope>NUCLEOTIDE SEQUENCE</scope>
    <source>
        <strain evidence="1">RSA 2271</strain>
    </source>
</reference>
<keyword evidence="1" id="KW-0456">Lyase</keyword>
<gene>
    <name evidence="1" type="primary">HIS3</name>
    <name evidence="1" type="ORF">EV182_002878</name>
</gene>
<dbReference type="EC" id="4.2.1.19" evidence="1"/>
<organism evidence="1 2">
    <name type="scientific">Spiromyces aspiralis</name>
    <dbReference type="NCBI Taxonomy" id="68401"/>
    <lineage>
        <taxon>Eukaryota</taxon>
        <taxon>Fungi</taxon>
        <taxon>Fungi incertae sedis</taxon>
        <taxon>Zoopagomycota</taxon>
        <taxon>Kickxellomycotina</taxon>
        <taxon>Kickxellomycetes</taxon>
        <taxon>Kickxellales</taxon>
        <taxon>Kickxellaceae</taxon>
        <taxon>Spiromyces</taxon>
    </lineage>
</organism>
<evidence type="ECO:0000313" key="1">
    <source>
        <dbReference type="EMBL" id="KAJ1679028.1"/>
    </source>
</evidence>
<name>A0ACC1HVA6_9FUNG</name>